<dbReference type="GeneTree" id="ENSGT00390000002768"/>
<reference evidence="2 3" key="1">
    <citation type="submission" date="2018-03" db="EMBL/GenBank/DDBJ databases">
        <title>Finding Nemo's genes: A chromosome-scale reference assembly of the genome of the orange clownfish Amphiprion percula.</title>
        <authorList>
            <person name="Lehmann R."/>
        </authorList>
    </citation>
    <scope>NUCLEOTIDE SEQUENCE</scope>
</reference>
<accession>A0A3P8RLK1</accession>
<feature type="compositionally biased region" description="Low complexity" evidence="1">
    <location>
        <begin position="849"/>
        <end position="862"/>
    </location>
</feature>
<dbReference type="STRING" id="161767.ENSAPEP00000001056"/>
<feature type="compositionally biased region" description="Basic and acidic residues" evidence="1">
    <location>
        <begin position="876"/>
        <end position="891"/>
    </location>
</feature>
<feature type="region of interest" description="Disordered" evidence="1">
    <location>
        <begin position="1"/>
        <end position="28"/>
    </location>
</feature>
<dbReference type="OMA" id="WPDSRDD"/>
<reference evidence="2" key="3">
    <citation type="submission" date="2025-09" db="UniProtKB">
        <authorList>
            <consortium name="Ensembl"/>
        </authorList>
    </citation>
    <scope>IDENTIFICATION</scope>
</reference>
<feature type="compositionally biased region" description="Basic and acidic residues" evidence="1">
    <location>
        <begin position="309"/>
        <end position="320"/>
    </location>
</feature>
<feature type="region of interest" description="Disordered" evidence="1">
    <location>
        <begin position="104"/>
        <end position="131"/>
    </location>
</feature>
<feature type="region of interest" description="Disordered" evidence="1">
    <location>
        <begin position="569"/>
        <end position="624"/>
    </location>
</feature>
<name>A0A3P8RLK1_AMPPE</name>
<feature type="compositionally biased region" description="Acidic residues" evidence="1">
    <location>
        <begin position="373"/>
        <end position="394"/>
    </location>
</feature>
<feature type="compositionally biased region" description="Basic and acidic residues" evidence="1">
    <location>
        <begin position="721"/>
        <end position="739"/>
    </location>
</feature>
<evidence type="ECO:0000313" key="3">
    <source>
        <dbReference type="Proteomes" id="UP000265080"/>
    </source>
</evidence>
<feature type="region of interest" description="Disordered" evidence="1">
    <location>
        <begin position="424"/>
        <end position="444"/>
    </location>
</feature>
<keyword evidence="3" id="KW-1185">Reference proteome</keyword>
<proteinExistence type="predicted"/>
<dbReference type="AlphaFoldDB" id="A0A3P8RLK1"/>
<feature type="region of interest" description="Disordered" evidence="1">
    <location>
        <begin position="309"/>
        <end position="411"/>
    </location>
</feature>
<feature type="region of interest" description="Disordered" evidence="1">
    <location>
        <begin position="721"/>
        <end position="807"/>
    </location>
</feature>
<reference evidence="2" key="2">
    <citation type="submission" date="2025-08" db="UniProtKB">
        <authorList>
            <consortium name="Ensembl"/>
        </authorList>
    </citation>
    <scope>IDENTIFICATION</scope>
</reference>
<evidence type="ECO:0000313" key="2">
    <source>
        <dbReference type="Ensembl" id="ENSAPEP00000001056.1"/>
    </source>
</evidence>
<dbReference type="PANTHER" id="PTHR22017:SF3">
    <property type="entry name" value="PHOTORECEPTOR CILIUM ACTIN REGULATOR 2"/>
    <property type="match status" value="1"/>
</dbReference>
<protein>
    <submittedName>
        <fullName evidence="2">Photoreceptor cilium actin regulator 2</fullName>
    </submittedName>
</protein>
<dbReference type="InterPro" id="IPR029352">
    <property type="entry name" value="PCARE"/>
</dbReference>
<feature type="compositionally biased region" description="Low complexity" evidence="1">
    <location>
        <begin position="569"/>
        <end position="579"/>
    </location>
</feature>
<feature type="compositionally biased region" description="Polar residues" evidence="1">
    <location>
        <begin position="820"/>
        <end position="837"/>
    </location>
</feature>
<dbReference type="Proteomes" id="UP000265080">
    <property type="component" value="Chromosome 11"/>
</dbReference>
<dbReference type="Ensembl" id="ENSAPET00000001081.1">
    <property type="protein sequence ID" value="ENSAPEP00000001056.1"/>
    <property type="gene ID" value="ENSAPEG00000000813.1"/>
</dbReference>
<dbReference type="Pfam" id="PF15449">
    <property type="entry name" value="Retinal"/>
    <property type="match status" value="2"/>
</dbReference>
<evidence type="ECO:0000256" key="1">
    <source>
        <dbReference type="SAM" id="MobiDB-lite"/>
    </source>
</evidence>
<sequence length="919" mass="101223">MGCSPSKGKLFSKPESPGLQKALPAEAPLDAVEGRPVEVENECLKTEQKENELPPPAEECHTKETACLAFNQTSAQMAENIQEKEVNVMPLEIVSDVVQTDKIKKMEKRKKNKGNRRSTDKKRKSSIAKTKVDFPPHMVRAHQAAYTFLNPNISKYETLLGLLDQATQTQLSLQPMMSGLVLRFEEINQALEEMAEEGELMLKEHGDYMALPSGMMGPTVMSAKPSTDRAQPPDPPPDLLQQLLQHSTEKMRQVAGSVQALGETTLEEAVEYYSSLSKMLVEKLQAKQTAEKRLAQVLARVEVAAMRKSNPEDSALHSEDSGIGGENESLTGSERHRRHRGSAGSGSCGSGANVRGAFDNLAGNSPNLVGHNEDDEEDEEEDDDDDEEYEDDESDRPQRKRSSSSPPDPSQALRYIHANYIQQQQSTVKRPLTAAKPENASSTRCATVTMELQRNQKDLDQRIKKMSENKELAGPLYNVYRAGLRRHSLNGSAGAHKGPLRINQPPCSLPMIAPQPPKRQTVRRLINSFSQGVDGRPGQSLANVPPHIRRPKKSGVLLLSDTVTRNEGGLVINGNNNNNSWPDSRDDLDMDNLPPPPPEVLMDNSFQSTEGLPGNEEGLQGDSGRTLPMINQKAGISQRLKASVQNVEVLPNRAGVRPRSIAISPACPVRQDDVMGVQDEEQQQETDVDPDTEKANCLYQQARKIIHLRDAVESTDRRNIVERRGTSSHQDRMGQRCESTEYYEDEMPSCSPPVTAPPVSRVRLPPSGPSVRHRYPSPPVFRPQSTSSRPSSPRTIVRATDNPPEEIIPSVSFRDARSVFSRNDSQNSQACLSSGSSVLPRPWGEASRGRLTTRGIGSSTRRTQSEQRPSMTSHAEFCKDVRSTQAKEKEPVVSSYRPGSPLLTGNDGQLDPSAAVMTA</sequence>
<feature type="compositionally biased region" description="Low complexity" evidence="1">
    <location>
        <begin position="785"/>
        <end position="795"/>
    </location>
</feature>
<organism evidence="2 3">
    <name type="scientific">Amphiprion percula</name>
    <name type="common">Orange clownfish</name>
    <name type="synonym">Lutjanus percula</name>
    <dbReference type="NCBI Taxonomy" id="161767"/>
    <lineage>
        <taxon>Eukaryota</taxon>
        <taxon>Metazoa</taxon>
        <taxon>Chordata</taxon>
        <taxon>Craniata</taxon>
        <taxon>Vertebrata</taxon>
        <taxon>Euteleostomi</taxon>
        <taxon>Actinopterygii</taxon>
        <taxon>Neopterygii</taxon>
        <taxon>Teleostei</taxon>
        <taxon>Neoteleostei</taxon>
        <taxon>Acanthomorphata</taxon>
        <taxon>Ovalentaria</taxon>
        <taxon>Pomacentridae</taxon>
        <taxon>Amphiprion</taxon>
    </lineage>
</organism>
<feature type="region of interest" description="Disordered" evidence="1">
    <location>
        <begin position="820"/>
        <end position="919"/>
    </location>
</feature>
<dbReference type="PANTHER" id="PTHR22017">
    <property type="entry name" value="PHOTORECEPTOR CILIUM ACTIN REGULATOR"/>
    <property type="match status" value="1"/>
</dbReference>
<feature type="region of interest" description="Disordered" evidence="1">
    <location>
        <begin position="530"/>
        <end position="549"/>
    </location>
</feature>
<feature type="compositionally biased region" description="Basic residues" evidence="1">
    <location>
        <begin position="105"/>
        <end position="126"/>
    </location>
</feature>